<evidence type="ECO:0000256" key="3">
    <source>
        <dbReference type="ARBA" id="ARBA00023125"/>
    </source>
</evidence>
<dbReference type="SUPFAM" id="SSF46785">
    <property type="entry name" value="Winged helix' DNA-binding domain"/>
    <property type="match status" value="1"/>
</dbReference>
<dbReference type="Gene3D" id="6.10.140.850">
    <property type="match status" value="1"/>
</dbReference>
<organism evidence="5 6">
    <name type="scientific">Actinomadura vinacea</name>
    <dbReference type="NCBI Taxonomy" id="115336"/>
    <lineage>
        <taxon>Bacteria</taxon>
        <taxon>Bacillati</taxon>
        <taxon>Actinomycetota</taxon>
        <taxon>Actinomycetes</taxon>
        <taxon>Streptosporangiales</taxon>
        <taxon>Thermomonosporaceae</taxon>
        <taxon>Actinomadura</taxon>
    </lineage>
</organism>
<keyword evidence="3" id="KW-0238">DNA-binding</keyword>
<evidence type="ECO:0000256" key="4">
    <source>
        <dbReference type="ARBA" id="ARBA00023163"/>
    </source>
</evidence>
<reference evidence="6" key="1">
    <citation type="journal article" date="2019" name="Int. J. Syst. Evol. Microbiol.">
        <title>The Global Catalogue of Microorganisms (GCM) 10K type strain sequencing project: providing services to taxonomists for standard genome sequencing and annotation.</title>
        <authorList>
            <consortium name="The Broad Institute Genomics Platform"/>
            <consortium name="The Broad Institute Genome Sequencing Center for Infectious Disease"/>
            <person name="Wu L."/>
            <person name="Ma J."/>
        </authorList>
    </citation>
    <scope>NUCLEOTIDE SEQUENCE [LARGE SCALE GENOMIC DNA]</scope>
    <source>
        <strain evidence="6">JCM 3325</strain>
    </source>
</reference>
<evidence type="ECO:0000313" key="6">
    <source>
        <dbReference type="Proteomes" id="UP001501231"/>
    </source>
</evidence>
<dbReference type="RefSeq" id="WP_344595343.1">
    <property type="nucleotide sequence ID" value="NZ_BAAARW010000030.1"/>
</dbReference>
<dbReference type="InterPro" id="IPR036388">
    <property type="entry name" value="WH-like_DNA-bd_sf"/>
</dbReference>
<gene>
    <name evidence="5" type="ORF">GCM10010191_73250</name>
</gene>
<name>A0ABP5XBC6_9ACTN</name>
<keyword evidence="6" id="KW-1185">Reference proteome</keyword>
<protein>
    <submittedName>
        <fullName evidence="5">BlaI/MecI/CopY family transcriptional regulator</fullName>
    </submittedName>
</protein>
<keyword evidence="4" id="KW-0804">Transcription</keyword>
<dbReference type="Pfam" id="PF03965">
    <property type="entry name" value="Penicillinase_R"/>
    <property type="match status" value="1"/>
</dbReference>
<dbReference type="EMBL" id="BAAARW010000030">
    <property type="protein sequence ID" value="GAA2445667.1"/>
    <property type="molecule type" value="Genomic_DNA"/>
</dbReference>
<sequence length="126" mass="13918">MRLGELERSVMNELWGRPDGALARDLAAVLPSRPAHTTVLTILDRLVRKGLVTREREGRAHRYRALRSKDAHVAELMHEAFTGAGDRESALSHFLDSVTADDVAALRRVLSAFEDRDPGGAPEPPK</sequence>
<comment type="similarity">
    <text evidence="1">Belongs to the BlaI transcriptional regulatory family.</text>
</comment>
<dbReference type="Proteomes" id="UP001501231">
    <property type="component" value="Unassembled WGS sequence"/>
</dbReference>
<accession>A0ABP5XBC6</accession>
<evidence type="ECO:0000313" key="5">
    <source>
        <dbReference type="EMBL" id="GAA2445667.1"/>
    </source>
</evidence>
<dbReference type="InterPro" id="IPR005650">
    <property type="entry name" value="BlaI_family"/>
</dbReference>
<evidence type="ECO:0000256" key="2">
    <source>
        <dbReference type="ARBA" id="ARBA00023015"/>
    </source>
</evidence>
<dbReference type="Gene3D" id="1.10.10.10">
    <property type="entry name" value="Winged helix-like DNA-binding domain superfamily/Winged helix DNA-binding domain"/>
    <property type="match status" value="1"/>
</dbReference>
<comment type="caution">
    <text evidence="5">The sequence shown here is derived from an EMBL/GenBank/DDBJ whole genome shotgun (WGS) entry which is preliminary data.</text>
</comment>
<dbReference type="InterPro" id="IPR036390">
    <property type="entry name" value="WH_DNA-bd_sf"/>
</dbReference>
<evidence type="ECO:0000256" key="1">
    <source>
        <dbReference type="ARBA" id="ARBA00011046"/>
    </source>
</evidence>
<proteinExistence type="inferred from homology"/>
<keyword evidence="2" id="KW-0805">Transcription regulation</keyword>